<evidence type="ECO:0000313" key="1">
    <source>
        <dbReference type="EMBL" id="KAF3322250.1"/>
    </source>
</evidence>
<organism evidence="1 2">
    <name type="scientific">Carex littledalei</name>
    <dbReference type="NCBI Taxonomy" id="544730"/>
    <lineage>
        <taxon>Eukaryota</taxon>
        <taxon>Viridiplantae</taxon>
        <taxon>Streptophyta</taxon>
        <taxon>Embryophyta</taxon>
        <taxon>Tracheophyta</taxon>
        <taxon>Spermatophyta</taxon>
        <taxon>Magnoliopsida</taxon>
        <taxon>Liliopsida</taxon>
        <taxon>Poales</taxon>
        <taxon>Cyperaceae</taxon>
        <taxon>Cyperoideae</taxon>
        <taxon>Cariceae</taxon>
        <taxon>Carex</taxon>
        <taxon>Carex subgen. Euthyceras</taxon>
    </lineage>
</organism>
<dbReference type="Proteomes" id="UP000623129">
    <property type="component" value="Unassembled WGS sequence"/>
</dbReference>
<comment type="caution">
    <text evidence="1">The sequence shown here is derived from an EMBL/GenBank/DDBJ whole genome shotgun (WGS) entry which is preliminary data.</text>
</comment>
<accession>A0A833QDM8</accession>
<evidence type="ECO:0000313" key="2">
    <source>
        <dbReference type="Proteomes" id="UP000623129"/>
    </source>
</evidence>
<gene>
    <name evidence="1" type="ORF">FCM35_KLT13391</name>
</gene>
<dbReference type="OrthoDB" id="1939167at2759"/>
<dbReference type="PANTHER" id="PTHR33210">
    <property type="entry name" value="PROTODERMAL FACTOR 1"/>
    <property type="match status" value="1"/>
</dbReference>
<dbReference type="EMBL" id="SWLB01000025">
    <property type="protein sequence ID" value="KAF3322250.1"/>
    <property type="molecule type" value="Genomic_DNA"/>
</dbReference>
<proteinExistence type="predicted"/>
<dbReference type="InterPro" id="IPR039923">
    <property type="entry name" value="Protodermal_1"/>
</dbReference>
<keyword evidence="2" id="KW-1185">Reference proteome</keyword>
<sequence length="126" mass="13928">MGWPGYLYTRAEGRCTPQYWSSGSEAWPNIVPREAAISKVFGSRVLERYEPGLTLFDATRRSDDVGGSSFAKLVKHASAALLNAYARDGFPYDSWEVKTLLLEALISEAAAETQAERFELANLSCT</sequence>
<dbReference type="PANTHER" id="PTHR33210:SF16">
    <property type="entry name" value="OS04G0517000 PROTEIN"/>
    <property type="match status" value="1"/>
</dbReference>
<reference evidence="1" key="1">
    <citation type="submission" date="2020-01" db="EMBL/GenBank/DDBJ databases">
        <title>Genome sequence of Kobresia littledalei, the first chromosome-level genome in the family Cyperaceae.</title>
        <authorList>
            <person name="Qu G."/>
        </authorList>
    </citation>
    <scope>NUCLEOTIDE SEQUENCE</scope>
    <source>
        <strain evidence="1">C.B.Clarke</strain>
        <tissue evidence="1">Leaf</tissue>
    </source>
</reference>
<name>A0A833QDM8_9POAL</name>
<protein>
    <submittedName>
        <fullName evidence="1">Uncharacterized protein</fullName>
    </submittedName>
</protein>
<dbReference type="AlphaFoldDB" id="A0A833QDM8"/>